<reference evidence="2" key="1">
    <citation type="submission" date="2023-06" db="EMBL/GenBank/DDBJ databases">
        <title>Genomic analysis of the entomopathogenic nematode Steinernema hermaphroditum.</title>
        <authorList>
            <person name="Schwarz E.M."/>
            <person name="Heppert J.K."/>
            <person name="Baniya A."/>
            <person name="Schwartz H.T."/>
            <person name="Tan C.-H."/>
            <person name="Antoshechkin I."/>
            <person name="Sternberg P.W."/>
            <person name="Goodrich-Blair H."/>
            <person name="Dillman A.R."/>
        </authorList>
    </citation>
    <scope>NUCLEOTIDE SEQUENCE</scope>
    <source>
        <strain evidence="2">PS9179</strain>
        <tissue evidence="2">Whole animal</tissue>
    </source>
</reference>
<name>A0AA39H0N0_9BILA</name>
<gene>
    <name evidence="2" type="ORF">QR680_001524</name>
</gene>
<sequence>MQSSFDVRKHLCVLASLLLLSTVVANAAHDDTWQSPVLVDGSYRANNGRMAEVFKVGAKREKIMGYGWEQCEFSPMSCLLRRRRSIPDVSVDSSRLCFPTIFCPLLLFVWNMHCAR</sequence>
<dbReference type="Proteomes" id="UP001175271">
    <property type="component" value="Unassembled WGS sequence"/>
</dbReference>
<feature type="signal peptide" evidence="1">
    <location>
        <begin position="1"/>
        <end position="27"/>
    </location>
</feature>
<organism evidence="2 3">
    <name type="scientific">Steinernema hermaphroditum</name>
    <dbReference type="NCBI Taxonomy" id="289476"/>
    <lineage>
        <taxon>Eukaryota</taxon>
        <taxon>Metazoa</taxon>
        <taxon>Ecdysozoa</taxon>
        <taxon>Nematoda</taxon>
        <taxon>Chromadorea</taxon>
        <taxon>Rhabditida</taxon>
        <taxon>Tylenchina</taxon>
        <taxon>Panagrolaimomorpha</taxon>
        <taxon>Strongyloidoidea</taxon>
        <taxon>Steinernematidae</taxon>
        <taxon>Steinernema</taxon>
    </lineage>
</organism>
<evidence type="ECO:0000313" key="3">
    <source>
        <dbReference type="Proteomes" id="UP001175271"/>
    </source>
</evidence>
<comment type="caution">
    <text evidence="2">The sequence shown here is derived from an EMBL/GenBank/DDBJ whole genome shotgun (WGS) entry which is preliminary data.</text>
</comment>
<dbReference type="AlphaFoldDB" id="A0AA39H0N0"/>
<protein>
    <submittedName>
        <fullName evidence="2">Uncharacterized protein</fullName>
    </submittedName>
</protein>
<feature type="chain" id="PRO_5041325673" evidence="1">
    <location>
        <begin position="28"/>
        <end position="116"/>
    </location>
</feature>
<evidence type="ECO:0000256" key="1">
    <source>
        <dbReference type="SAM" id="SignalP"/>
    </source>
</evidence>
<evidence type="ECO:0000313" key="2">
    <source>
        <dbReference type="EMBL" id="KAK0395994.1"/>
    </source>
</evidence>
<accession>A0AA39H0N0</accession>
<proteinExistence type="predicted"/>
<keyword evidence="1" id="KW-0732">Signal</keyword>
<dbReference type="EMBL" id="JAUCMV010000005">
    <property type="protein sequence ID" value="KAK0395994.1"/>
    <property type="molecule type" value="Genomic_DNA"/>
</dbReference>
<keyword evidence="3" id="KW-1185">Reference proteome</keyword>